<organism evidence="8">
    <name type="scientific">Tetraselmis sp. GSL018</name>
    <dbReference type="NCBI Taxonomy" id="582737"/>
    <lineage>
        <taxon>Eukaryota</taxon>
        <taxon>Viridiplantae</taxon>
        <taxon>Chlorophyta</taxon>
        <taxon>core chlorophytes</taxon>
        <taxon>Chlorodendrophyceae</taxon>
        <taxon>Chlorodendrales</taxon>
        <taxon>Chlorodendraceae</taxon>
        <taxon>Tetraselmis</taxon>
    </lineage>
</organism>
<accession>A0A061R4C3</accession>
<dbReference type="InterPro" id="IPR056750">
    <property type="entry name" value="RRM_ESF1"/>
</dbReference>
<evidence type="ECO:0000259" key="7">
    <source>
        <dbReference type="Pfam" id="PF25121"/>
    </source>
</evidence>
<feature type="compositionally biased region" description="Basic and acidic residues" evidence="5">
    <location>
        <begin position="758"/>
        <end position="770"/>
    </location>
</feature>
<feature type="compositionally biased region" description="Basic residues" evidence="5">
    <location>
        <begin position="1"/>
        <end position="14"/>
    </location>
</feature>
<feature type="compositionally biased region" description="Acidic residues" evidence="5">
    <location>
        <begin position="185"/>
        <end position="203"/>
    </location>
</feature>
<protein>
    <submittedName>
        <fullName evidence="8">Nucleus isoform 1</fullName>
    </submittedName>
</protein>
<dbReference type="EMBL" id="GBEZ01021150">
    <property type="protein sequence ID" value="JAC65579.1"/>
    <property type="molecule type" value="Transcribed_RNA"/>
</dbReference>
<dbReference type="InterPro" id="IPR012580">
    <property type="entry name" value="NUC153"/>
</dbReference>
<evidence type="ECO:0000256" key="1">
    <source>
        <dbReference type="ARBA" id="ARBA00004604"/>
    </source>
</evidence>
<dbReference type="Pfam" id="PF08159">
    <property type="entry name" value="NUC153"/>
    <property type="match status" value="1"/>
</dbReference>
<reference evidence="8" key="1">
    <citation type="submission" date="2014-05" db="EMBL/GenBank/DDBJ databases">
        <title>The transcriptome of the halophilic microalga Tetraselmis sp. GSL018 isolated from the Great Salt Lake, Utah.</title>
        <authorList>
            <person name="Jinkerson R.E."/>
            <person name="D'Adamo S."/>
            <person name="Posewitz M.C."/>
        </authorList>
    </citation>
    <scope>NUCLEOTIDE SEQUENCE</scope>
    <source>
        <strain evidence="8">GSL018</strain>
    </source>
</reference>
<feature type="region of interest" description="Disordered" evidence="5">
    <location>
        <begin position="285"/>
        <end position="310"/>
    </location>
</feature>
<dbReference type="PANTHER" id="PTHR12202:SF0">
    <property type="entry name" value="ESF1 HOMOLOG"/>
    <property type="match status" value="1"/>
</dbReference>
<feature type="compositionally biased region" description="Basic and acidic residues" evidence="5">
    <location>
        <begin position="295"/>
        <end position="310"/>
    </location>
</feature>
<feature type="domain" description="NUC153" evidence="6">
    <location>
        <begin position="711"/>
        <end position="737"/>
    </location>
</feature>
<feature type="compositionally biased region" description="Basic and acidic residues" evidence="5">
    <location>
        <begin position="128"/>
        <end position="139"/>
    </location>
</feature>
<evidence type="ECO:0000256" key="4">
    <source>
        <dbReference type="ARBA" id="ARBA00023242"/>
    </source>
</evidence>
<gene>
    <name evidence="8" type="ORF">TSPGSL018_15722</name>
</gene>
<feature type="region of interest" description="Disordered" evidence="5">
    <location>
        <begin position="460"/>
        <end position="805"/>
    </location>
</feature>
<feature type="compositionally biased region" description="Acidic residues" evidence="5">
    <location>
        <begin position="162"/>
        <end position="171"/>
    </location>
</feature>
<feature type="compositionally biased region" description="Basic and acidic residues" evidence="5">
    <location>
        <begin position="571"/>
        <end position="584"/>
    </location>
</feature>
<evidence type="ECO:0000256" key="5">
    <source>
        <dbReference type="SAM" id="MobiDB-lite"/>
    </source>
</evidence>
<feature type="domain" description="ESF1 RRM" evidence="7">
    <location>
        <begin position="232"/>
        <end position="377"/>
    </location>
</feature>
<evidence type="ECO:0000256" key="3">
    <source>
        <dbReference type="ARBA" id="ARBA00023054"/>
    </source>
</evidence>
<evidence type="ECO:0000256" key="2">
    <source>
        <dbReference type="ARBA" id="ARBA00009087"/>
    </source>
</evidence>
<feature type="region of interest" description="Disordered" evidence="5">
    <location>
        <begin position="98"/>
        <end position="203"/>
    </location>
</feature>
<dbReference type="AlphaFoldDB" id="A0A061R4C3"/>
<comment type="similarity">
    <text evidence="2">Belongs to the ESF1 family.</text>
</comment>
<proteinExistence type="inferred from homology"/>
<keyword evidence="3" id="KW-0175">Coiled coil</keyword>
<feature type="compositionally biased region" description="Basic residues" evidence="5">
    <location>
        <begin position="533"/>
        <end position="546"/>
    </location>
</feature>
<dbReference type="PANTHER" id="PTHR12202">
    <property type="entry name" value="ESF1 HOMOLOG"/>
    <property type="match status" value="1"/>
</dbReference>
<feature type="compositionally biased region" description="Basic and acidic residues" evidence="5">
    <location>
        <begin position="594"/>
        <end position="604"/>
    </location>
</feature>
<feature type="compositionally biased region" description="Acidic residues" evidence="5">
    <location>
        <begin position="552"/>
        <end position="564"/>
    </location>
</feature>
<keyword evidence="4" id="KW-0539">Nucleus</keyword>
<evidence type="ECO:0000259" key="6">
    <source>
        <dbReference type="Pfam" id="PF08159"/>
    </source>
</evidence>
<sequence length="805" mass="89385">MSSKVKTHNMRARKERGGGFSESGKAPVEVDARFTAMHTDPRFKRFPRKATQVEIDDRFTAMFTDDKFQVRGSTDKRGRQLKPTKHVEDMRKYYRLTADEQLDAKPEPSRAKGPAQVLEMKEASLTVDKLKRGPEKGGSMDKQAAQQLYLRARGLAGPESSSSEEEFEESRDSDWEPMSRQVESSSDDASSEADEPDNSEEQFEEMKRQFGVGALAALQPEDQGVEQVEQPTRRLAIVDQDWQHMRAVDLLAVLRSFCGNKGRVERVTVYPSDYGLERMREESVAGPRGIFKGGRGSDDGGAERDGSGDEVDKERLRFYERSRLRYYYAVAEMDSVDTASRIYDECDGIEFEHSACRLDLRFVPDSLDLTGRQVRDSADGIPADYEAPVFHTKALTHSNVQLTWDADDAGRKKAIEKAMTEEDLKEDDINAFLASDDSSGEESEDPEALRQRYRSLLGLSETTAAKSPKTKDWVAGDADGAEDEAEAGGARKDEDMEMEVTFTPSMEALGKRLKEKKASAGKGGDTVWEQYLRKKKEKRARKKEQRKKGYESDEGDEDAVDSDLDGGLYVQDREADSFFQHEEDPFADPFFQQDDSRAADEKPGKQAAAQGKAKRKRRAGSPEEPAPGKSKAELEMLLMDDEAMLAATRGVRSAGDPSSTGSGAKPERGLTRKQRLRQKKEARQKRRAYDSDDEDARGPGAGGAFEPDLRDARFKALYSDPRYALDPTDPEFKRSSSSAKVAKEVSKTRSGQRGASEPTDHSEAAPKEDGGPSMSAMVAKLKQRARAAHGGSGGAHTGKASKKKR</sequence>
<feature type="region of interest" description="Disordered" evidence="5">
    <location>
        <begin position="1"/>
        <end position="26"/>
    </location>
</feature>
<dbReference type="Pfam" id="PF25121">
    <property type="entry name" value="RRM_ESF1"/>
    <property type="match status" value="1"/>
</dbReference>
<dbReference type="InterPro" id="IPR039754">
    <property type="entry name" value="Esf1"/>
</dbReference>
<dbReference type="GO" id="GO:0006364">
    <property type="term" value="P:rRNA processing"/>
    <property type="evidence" value="ECO:0007669"/>
    <property type="project" value="InterPro"/>
</dbReference>
<feature type="compositionally biased region" description="Basic residues" evidence="5">
    <location>
        <begin position="671"/>
        <end position="686"/>
    </location>
</feature>
<comment type="subcellular location">
    <subcellularLocation>
        <location evidence="1">Nucleus</location>
        <location evidence="1">Nucleolus</location>
    </subcellularLocation>
</comment>
<dbReference type="GO" id="GO:0003723">
    <property type="term" value="F:RNA binding"/>
    <property type="evidence" value="ECO:0007669"/>
    <property type="project" value="TreeGrafter"/>
</dbReference>
<feature type="compositionally biased region" description="Basic and acidic residues" evidence="5">
    <location>
        <begin position="509"/>
        <end position="518"/>
    </location>
</feature>
<name>A0A061R4C3_9CHLO</name>
<dbReference type="GO" id="GO:0005730">
    <property type="term" value="C:nucleolus"/>
    <property type="evidence" value="ECO:0007669"/>
    <property type="project" value="UniProtKB-SubCell"/>
</dbReference>
<evidence type="ECO:0000313" key="8">
    <source>
        <dbReference type="EMBL" id="JAC65579.1"/>
    </source>
</evidence>